<name>A0AAU9Y4Q5_9CNID</name>
<proteinExistence type="predicted"/>
<dbReference type="EMBL" id="CALNXJ010000047">
    <property type="protein sequence ID" value="CAH3150325.1"/>
    <property type="molecule type" value="Genomic_DNA"/>
</dbReference>
<evidence type="ECO:0000313" key="2">
    <source>
        <dbReference type="EMBL" id="CAH3165582.1"/>
    </source>
</evidence>
<dbReference type="AlphaFoldDB" id="A0AAU9Y4Q5"/>
<keyword evidence="3" id="KW-1185">Reference proteome</keyword>
<evidence type="ECO:0008006" key="4">
    <source>
        <dbReference type="Google" id="ProtNLM"/>
    </source>
</evidence>
<dbReference type="Proteomes" id="UP001159428">
    <property type="component" value="Unassembled WGS sequence"/>
</dbReference>
<accession>A0AAU9Y4Q5</accession>
<organism evidence="2 3">
    <name type="scientific">Pocillopora meandrina</name>
    <dbReference type="NCBI Taxonomy" id="46732"/>
    <lineage>
        <taxon>Eukaryota</taxon>
        <taxon>Metazoa</taxon>
        <taxon>Cnidaria</taxon>
        <taxon>Anthozoa</taxon>
        <taxon>Hexacorallia</taxon>
        <taxon>Scleractinia</taxon>
        <taxon>Astrocoeniina</taxon>
        <taxon>Pocilloporidae</taxon>
        <taxon>Pocillopora</taxon>
    </lineage>
</organism>
<reference evidence="2 3" key="1">
    <citation type="submission" date="2022-05" db="EMBL/GenBank/DDBJ databases">
        <authorList>
            <consortium name="Genoscope - CEA"/>
            <person name="William W."/>
        </authorList>
    </citation>
    <scope>NUCLEOTIDE SEQUENCE [LARGE SCALE GENOMIC DNA]</scope>
</reference>
<gene>
    <name evidence="2" type="ORF">PMEA_00003559</name>
    <name evidence="1" type="ORF">PMEA_00024723</name>
</gene>
<evidence type="ECO:0000313" key="1">
    <source>
        <dbReference type="EMBL" id="CAH3150325.1"/>
    </source>
</evidence>
<sequence>MVKTAQEIVSSLCCESSYDALYDLQNILKHRRKAGRIHPRNRIIETIVRTKMECLDICLRTSQCASFTLKAVRYKRGTRTAWICLINKVANFSQKMAKHDSKGFIHFSMSASKLQQVSFFFSFVF</sequence>
<evidence type="ECO:0000313" key="3">
    <source>
        <dbReference type="Proteomes" id="UP001159428"/>
    </source>
</evidence>
<protein>
    <recommendedName>
        <fullName evidence="4">Apple domain-containing protein</fullName>
    </recommendedName>
</protein>
<dbReference type="EMBL" id="CALNXJ010000119">
    <property type="protein sequence ID" value="CAH3165582.1"/>
    <property type="molecule type" value="Genomic_DNA"/>
</dbReference>
<comment type="caution">
    <text evidence="2">The sequence shown here is derived from an EMBL/GenBank/DDBJ whole genome shotgun (WGS) entry which is preliminary data.</text>
</comment>